<dbReference type="AlphaFoldDB" id="A0AA39SZ90"/>
<gene>
    <name evidence="2" type="ORF">LWI29_020913</name>
</gene>
<evidence type="ECO:0000313" key="3">
    <source>
        <dbReference type="Proteomes" id="UP001168877"/>
    </source>
</evidence>
<evidence type="ECO:0000259" key="1">
    <source>
        <dbReference type="Pfam" id="PF08276"/>
    </source>
</evidence>
<dbReference type="InterPro" id="IPR003609">
    <property type="entry name" value="Pan_app"/>
</dbReference>
<dbReference type="CDD" id="cd01098">
    <property type="entry name" value="PAN_AP_plant"/>
    <property type="match status" value="1"/>
</dbReference>
<sequence>MYPGNSSYNHGCGQTVFKNGIPYRFQHVEDLVVELLVSAVRMHRVHVVACQVSVMLNQTILQHRNLMRKTVLGCISSSSSSLSKTQDEDGFLRIENADFPINPLKLDVKSSMECESASLSNCSWIAYAFDERIGSCFVWDNKLFDLKKLIQGDSN</sequence>
<comment type="caution">
    <text evidence="2">The sequence shown here is derived from an EMBL/GenBank/DDBJ whole genome shotgun (WGS) entry which is preliminary data.</text>
</comment>
<organism evidence="2 3">
    <name type="scientific">Acer saccharum</name>
    <name type="common">Sugar maple</name>
    <dbReference type="NCBI Taxonomy" id="4024"/>
    <lineage>
        <taxon>Eukaryota</taxon>
        <taxon>Viridiplantae</taxon>
        <taxon>Streptophyta</taxon>
        <taxon>Embryophyta</taxon>
        <taxon>Tracheophyta</taxon>
        <taxon>Spermatophyta</taxon>
        <taxon>Magnoliopsida</taxon>
        <taxon>eudicotyledons</taxon>
        <taxon>Gunneridae</taxon>
        <taxon>Pentapetalae</taxon>
        <taxon>rosids</taxon>
        <taxon>malvids</taxon>
        <taxon>Sapindales</taxon>
        <taxon>Sapindaceae</taxon>
        <taxon>Hippocastanoideae</taxon>
        <taxon>Acereae</taxon>
        <taxon>Acer</taxon>
    </lineage>
</organism>
<name>A0AA39SZ90_ACESA</name>
<feature type="domain" description="Apple" evidence="1">
    <location>
        <begin position="86"/>
        <end position="146"/>
    </location>
</feature>
<accession>A0AA39SZ90</accession>
<dbReference type="EMBL" id="JAUESC010000003">
    <property type="protein sequence ID" value="KAK0601054.1"/>
    <property type="molecule type" value="Genomic_DNA"/>
</dbReference>
<reference evidence="2" key="2">
    <citation type="submission" date="2023-06" db="EMBL/GenBank/DDBJ databases">
        <authorList>
            <person name="Swenson N.G."/>
            <person name="Wegrzyn J.L."/>
            <person name="Mcevoy S.L."/>
        </authorList>
    </citation>
    <scope>NUCLEOTIDE SEQUENCE</scope>
    <source>
        <strain evidence="2">NS2018</strain>
        <tissue evidence="2">Leaf</tissue>
    </source>
</reference>
<dbReference type="Pfam" id="PF08276">
    <property type="entry name" value="PAN_2"/>
    <property type="match status" value="1"/>
</dbReference>
<keyword evidence="3" id="KW-1185">Reference proteome</keyword>
<protein>
    <recommendedName>
        <fullName evidence="1">Apple domain-containing protein</fullName>
    </recommendedName>
</protein>
<reference evidence="2" key="1">
    <citation type="journal article" date="2022" name="Plant J.">
        <title>Strategies of tolerance reflected in two North American maple genomes.</title>
        <authorList>
            <person name="McEvoy S.L."/>
            <person name="Sezen U.U."/>
            <person name="Trouern-Trend A."/>
            <person name="McMahon S.M."/>
            <person name="Schaberg P.G."/>
            <person name="Yang J."/>
            <person name="Wegrzyn J.L."/>
            <person name="Swenson N.G."/>
        </authorList>
    </citation>
    <scope>NUCLEOTIDE SEQUENCE</scope>
    <source>
        <strain evidence="2">NS2018</strain>
    </source>
</reference>
<dbReference type="Proteomes" id="UP001168877">
    <property type="component" value="Unassembled WGS sequence"/>
</dbReference>
<evidence type="ECO:0000313" key="2">
    <source>
        <dbReference type="EMBL" id="KAK0601054.1"/>
    </source>
</evidence>
<proteinExistence type="predicted"/>